<proteinExistence type="predicted"/>
<comment type="caution">
    <text evidence="1">The sequence shown here is derived from an EMBL/GenBank/DDBJ whole genome shotgun (WGS) entry which is preliminary data.</text>
</comment>
<evidence type="ECO:0000313" key="2">
    <source>
        <dbReference type="Proteomes" id="UP000827872"/>
    </source>
</evidence>
<dbReference type="EMBL" id="CM037629">
    <property type="protein sequence ID" value="KAH7990247.1"/>
    <property type="molecule type" value="Genomic_DNA"/>
</dbReference>
<protein>
    <submittedName>
        <fullName evidence="1">Uncharacterized protein</fullName>
    </submittedName>
</protein>
<organism evidence="1 2">
    <name type="scientific">Sphaerodactylus townsendi</name>
    <dbReference type="NCBI Taxonomy" id="933632"/>
    <lineage>
        <taxon>Eukaryota</taxon>
        <taxon>Metazoa</taxon>
        <taxon>Chordata</taxon>
        <taxon>Craniata</taxon>
        <taxon>Vertebrata</taxon>
        <taxon>Euteleostomi</taxon>
        <taxon>Lepidosauria</taxon>
        <taxon>Squamata</taxon>
        <taxon>Bifurcata</taxon>
        <taxon>Gekkota</taxon>
        <taxon>Sphaerodactylidae</taxon>
        <taxon>Sphaerodactylus</taxon>
    </lineage>
</organism>
<gene>
    <name evidence="1" type="ORF">K3G42_004784</name>
</gene>
<reference evidence="1" key="1">
    <citation type="submission" date="2021-08" db="EMBL/GenBank/DDBJ databases">
        <title>The first chromosome-level gecko genome reveals the dynamic sex chromosomes of Neotropical dwarf geckos (Sphaerodactylidae: Sphaerodactylus).</title>
        <authorList>
            <person name="Pinto B.J."/>
            <person name="Keating S.E."/>
            <person name="Gamble T."/>
        </authorList>
    </citation>
    <scope>NUCLEOTIDE SEQUENCE</scope>
    <source>
        <strain evidence="1">TG3544</strain>
    </source>
</reference>
<evidence type="ECO:0000313" key="1">
    <source>
        <dbReference type="EMBL" id="KAH7990247.1"/>
    </source>
</evidence>
<sequence>MSLCCFLTWGVYTNKTHRRSWIHPVPNLCIQVWEWSSEAIPSMPVSRGPMGGCFCIVEVVSLLGWSVESPARESPAEASLQHHLPSRPVQCMKVRSKSGLFAATLAVLPMMGFGFEAGFPAESLNREP</sequence>
<keyword evidence="2" id="KW-1185">Reference proteome</keyword>
<dbReference type="Proteomes" id="UP000827872">
    <property type="component" value="Linkage Group LG16"/>
</dbReference>
<name>A0ACB8EDB4_9SAUR</name>
<accession>A0ACB8EDB4</accession>